<proteinExistence type="predicted"/>
<dbReference type="AlphaFoldDB" id="A0AA86VYD3"/>
<keyword evidence="2" id="KW-1185">Reference proteome</keyword>
<reference evidence="1" key="1">
    <citation type="submission" date="2023-10" db="EMBL/GenBank/DDBJ databases">
        <authorList>
            <person name="Domelevo Entfellner J.-B."/>
        </authorList>
    </citation>
    <scope>NUCLEOTIDE SEQUENCE</scope>
</reference>
<name>A0AA86VYD3_9FABA</name>
<evidence type="ECO:0000313" key="2">
    <source>
        <dbReference type="Proteomes" id="UP001189624"/>
    </source>
</evidence>
<organism evidence="1 2">
    <name type="scientific">Sphenostylis stenocarpa</name>
    <dbReference type="NCBI Taxonomy" id="92480"/>
    <lineage>
        <taxon>Eukaryota</taxon>
        <taxon>Viridiplantae</taxon>
        <taxon>Streptophyta</taxon>
        <taxon>Embryophyta</taxon>
        <taxon>Tracheophyta</taxon>
        <taxon>Spermatophyta</taxon>
        <taxon>Magnoliopsida</taxon>
        <taxon>eudicotyledons</taxon>
        <taxon>Gunneridae</taxon>
        <taxon>Pentapetalae</taxon>
        <taxon>rosids</taxon>
        <taxon>fabids</taxon>
        <taxon>Fabales</taxon>
        <taxon>Fabaceae</taxon>
        <taxon>Papilionoideae</taxon>
        <taxon>50 kb inversion clade</taxon>
        <taxon>NPAAA clade</taxon>
        <taxon>indigoferoid/millettioid clade</taxon>
        <taxon>Phaseoleae</taxon>
        <taxon>Sphenostylis</taxon>
    </lineage>
</organism>
<dbReference type="Proteomes" id="UP001189624">
    <property type="component" value="Chromosome 4"/>
</dbReference>
<dbReference type="Gramene" id="rna-AYBTSS11_LOCUS14327">
    <property type="protein sequence ID" value="CAJ1950571.1"/>
    <property type="gene ID" value="gene-AYBTSS11_LOCUS14327"/>
</dbReference>
<dbReference type="EMBL" id="OY731401">
    <property type="protein sequence ID" value="CAJ1950571.1"/>
    <property type="molecule type" value="Genomic_DNA"/>
</dbReference>
<protein>
    <submittedName>
        <fullName evidence="1">Uncharacterized protein</fullName>
    </submittedName>
</protein>
<accession>A0AA86VYD3</accession>
<sequence>MANRIEFRSETEKEKNENRKIAKWKQAIRRRRREVLLKRNQKQNPKLLQTLTRKCLSARSNLSHYNFTEKLRLMGKRKVALNYWFLRRQLVKVGPASDVA</sequence>
<evidence type="ECO:0000313" key="1">
    <source>
        <dbReference type="EMBL" id="CAJ1950571.1"/>
    </source>
</evidence>
<gene>
    <name evidence="1" type="ORF">AYBTSS11_LOCUS14327</name>
</gene>